<dbReference type="EMBL" id="GEZM01005784">
    <property type="protein sequence ID" value="JAV95921.1"/>
    <property type="molecule type" value="Transcribed_RNA"/>
</dbReference>
<proteinExistence type="predicted"/>
<sequence>MSAVTNMKYTPLVIHTGGATRWSIRELISRSIAFCACYYLPISPKITERTEGEFGTKKDQYLQIGARTHDASLVCAELTFGSLGISNILERKSTQKLFLSVQNFFIWAR</sequence>
<protein>
    <submittedName>
        <fullName evidence="1">Uncharacterized protein</fullName>
    </submittedName>
</protein>
<accession>A0A1Y1NDH1</accession>
<organism evidence="1">
    <name type="scientific">Photinus pyralis</name>
    <name type="common">Common eastern firefly</name>
    <name type="synonym">Lampyris pyralis</name>
    <dbReference type="NCBI Taxonomy" id="7054"/>
    <lineage>
        <taxon>Eukaryota</taxon>
        <taxon>Metazoa</taxon>
        <taxon>Ecdysozoa</taxon>
        <taxon>Arthropoda</taxon>
        <taxon>Hexapoda</taxon>
        <taxon>Insecta</taxon>
        <taxon>Pterygota</taxon>
        <taxon>Neoptera</taxon>
        <taxon>Endopterygota</taxon>
        <taxon>Coleoptera</taxon>
        <taxon>Polyphaga</taxon>
        <taxon>Elateriformia</taxon>
        <taxon>Elateroidea</taxon>
        <taxon>Lampyridae</taxon>
        <taxon>Lampyrinae</taxon>
        <taxon>Photinus</taxon>
    </lineage>
</organism>
<reference evidence="1" key="1">
    <citation type="journal article" date="2016" name="Sci. Rep.">
        <title>Molecular characterization of firefly nuptial gifts: a multi-omics approach sheds light on postcopulatory sexual selection.</title>
        <authorList>
            <person name="Al-Wathiqui N."/>
            <person name="Fallon T.R."/>
            <person name="South A."/>
            <person name="Weng J.K."/>
            <person name="Lewis S.M."/>
        </authorList>
    </citation>
    <scope>NUCLEOTIDE SEQUENCE</scope>
</reference>
<name>A0A1Y1NDH1_PHOPY</name>
<evidence type="ECO:0000313" key="1">
    <source>
        <dbReference type="EMBL" id="JAV95921.1"/>
    </source>
</evidence>
<dbReference type="AlphaFoldDB" id="A0A1Y1NDH1"/>